<reference evidence="3" key="1">
    <citation type="journal article" date="2015" name="Nature">
        <title>Complex archaea that bridge the gap between prokaryotes and eukaryotes.</title>
        <authorList>
            <person name="Spang A."/>
            <person name="Saw J.H."/>
            <person name="Jorgensen S.L."/>
            <person name="Zaremba-Niedzwiedzka K."/>
            <person name="Martijn J."/>
            <person name="Lind A.E."/>
            <person name="van Eijk R."/>
            <person name="Schleper C."/>
            <person name="Guy L."/>
            <person name="Ettema T.J."/>
        </authorList>
    </citation>
    <scope>NUCLEOTIDE SEQUENCE</scope>
</reference>
<dbReference type="PROSITE" id="PS50293">
    <property type="entry name" value="TPR_REGION"/>
    <property type="match status" value="3"/>
</dbReference>
<dbReference type="Pfam" id="PF13181">
    <property type="entry name" value="TPR_8"/>
    <property type="match status" value="3"/>
</dbReference>
<dbReference type="PANTHER" id="PTHR44943:SF4">
    <property type="entry name" value="TPR REPEAT-CONTAINING PROTEIN MJ0798"/>
    <property type="match status" value="1"/>
</dbReference>
<evidence type="ECO:0000313" key="3">
    <source>
        <dbReference type="EMBL" id="KKN04997.1"/>
    </source>
</evidence>
<name>A0A0F9MZV5_9ZZZZ</name>
<dbReference type="SMART" id="SM00028">
    <property type="entry name" value="TPR"/>
    <property type="match status" value="12"/>
</dbReference>
<comment type="caution">
    <text evidence="3">The sequence shown here is derived from an EMBL/GenBank/DDBJ whole genome shotgun (WGS) entry which is preliminary data.</text>
</comment>
<dbReference type="Pfam" id="PF00515">
    <property type="entry name" value="TPR_1"/>
    <property type="match status" value="3"/>
</dbReference>
<sequence length="780" mass="90176">MKASILKKLNVIIEEANALKNKNKFESAIKKFQQAISFINIKVVEPQDKKIEISNIKNAINQTYSIQIDTVIIESIRFAAKKEFKKTEKLFQDALRIAVKIDNVDLKNAEIEEIKLLIRENELEEILMDGIKLREEKSFEKAIETFNKVLTIAEDIYNKALNPESLVRIKNEITLTYGFQTRLLVDKATNLKQLGEVEEAIKIFEESLDAIEKYLDPKNRQTEITNIKNMLNDIYSNQIKPFIEKGKEYSSQNEIDSAVSEFNNALNLSSKMFDSDLKNLEIRLIAEVLNPLNIERMKPILENANKVILREKFEESHENINAAVKILEEALYIANSMVDSEKKEIKIKEIRDMINNACLSGIKSIKDKSLQHVVQKKYDDAIGELYTALSIAKNMAYPENKNPELNNLKDLVNNVYTAEVEEIINKGKKLAEKKEFQEAIDVFNDALNLTNRMYLTDDMEKVVNMIKSVIYEVEVKLLVGKGEISEEQKGKEKEIEKLKKRLDYAKSIEDPARKFEEMNNVKKMIDDVHSEEIKLLIEQGNQLAEGKVFEEAFEFYEKALKINEIMEEPDIKNKDLVKTSYKRELINKANLEIEKKNFDSAIKSCARAIELDNNFINAIYYTGIAYSNKKKHEMAIKSFENAVSLDPNHIDSWSNIGLAYEHLNNLEKAKQAYEKTLEIKPDFFMAFYNIANIFKQTGEFDKAIENYTKATILEPDLARAWFFMGCSYFDKEEYNDGIKYLEKAIKLDPNLAQDIHLLIKNLKVSIDKLKESLSFSFLNR</sequence>
<dbReference type="InterPro" id="IPR011990">
    <property type="entry name" value="TPR-like_helical_dom_sf"/>
</dbReference>
<dbReference type="AlphaFoldDB" id="A0A0F9MZV5"/>
<dbReference type="SUPFAM" id="SSF48452">
    <property type="entry name" value="TPR-like"/>
    <property type="match status" value="2"/>
</dbReference>
<accession>A0A0F9MZV5</accession>
<evidence type="ECO:0000256" key="2">
    <source>
        <dbReference type="ARBA" id="ARBA00022803"/>
    </source>
</evidence>
<dbReference type="InterPro" id="IPR051685">
    <property type="entry name" value="Ycf3/AcsC/BcsC/TPR_MFPF"/>
</dbReference>
<proteinExistence type="predicted"/>
<evidence type="ECO:0000256" key="1">
    <source>
        <dbReference type="ARBA" id="ARBA00022737"/>
    </source>
</evidence>
<dbReference type="PANTHER" id="PTHR44943">
    <property type="entry name" value="CELLULOSE SYNTHASE OPERON PROTEIN C"/>
    <property type="match status" value="1"/>
</dbReference>
<organism evidence="3">
    <name type="scientific">marine sediment metagenome</name>
    <dbReference type="NCBI Taxonomy" id="412755"/>
    <lineage>
        <taxon>unclassified sequences</taxon>
        <taxon>metagenomes</taxon>
        <taxon>ecological metagenomes</taxon>
    </lineage>
</organism>
<dbReference type="InterPro" id="IPR019734">
    <property type="entry name" value="TPR_rpt"/>
</dbReference>
<protein>
    <recommendedName>
        <fullName evidence="4">UDP-N-acetylglucosamine--peptide N-acetylglucosaminyltransferase SPINDLY</fullName>
    </recommendedName>
</protein>
<dbReference type="PROSITE" id="PS50005">
    <property type="entry name" value="TPR"/>
    <property type="match status" value="5"/>
</dbReference>
<keyword evidence="2" id="KW-0802">TPR repeat</keyword>
<gene>
    <name evidence="3" type="ORF">LCGC14_1091770</name>
</gene>
<dbReference type="EMBL" id="LAZR01004855">
    <property type="protein sequence ID" value="KKN04997.1"/>
    <property type="molecule type" value="Genomic_DNA"/>
</dbReference>
<evidence type="ECO:0008006" key="4">
    <source>
        <dbReference type="Google" id="ProtNLM"/>
    </source>
</evidence>
<dbReference type="Gene3D" id="1.25.40.10">
    <property type="entry name" value="Tetratricopeptide repeat domain"/>
    <property type="match status" value="4"/>
</dbReference>
<keyword evidence="1" id="KW-0677">Repeat</keyword>